<protein>
    <recommendedName>
        <fullName evidence="2">DUF1468 domain-containing protein</fullName>
    </recommendedName>
</protein>
<evidence type="ECO:0000256" key="1">
    <source>
        <dbReference type="SAM" id="Phobius"/>
    </source>
</evidence>
<feature type="transmembrane region" description="Helical" evidence="1">
    <location>
        <begin position="20"/>
        <end position="45"/>
    </location>
</feature>
<keyword evidence="1" id="KW-1133">Transmembrane helix</keyword>
<dbReference type="Pfam" id="PF07331">
    <property type="entry name" value="TctB"/>
    <property type="match status" value="1"/>
</dbReference>
<feature type="transmembrane region" description="Helical" evidence="1">
    <location>
        <begin position="57"/>
        <end position="76"/>
    </location>
</feature>
<evidence type="ECO:0000313" key="3">
    <source>
        <dbReference type="EMBL" id="SVB60733.1"/>
    </source>
</evidence>
<gene>
    <name evidence="3" type="ORF">METZ01_LOCUS213587</name>
</gene>
<keyword evidence="1" id="KW-0812">Transmembrane</keyword>
<keyword evidence="1" id="KW-0472">Membrane</keyword>
<dbReference type="EMBL" id="UINC01049223">
    <property type="protein sequence ID" value="SVB60733.1"/>
    <property type="molecule type" value="Genomic_DNA"/>
</dbReference>
<sequence length="183" mass="20584">MREEVSSRFLIPFLFIMLSINRWIALGMLAFSSCYGYLALTYRILPFEQFLAMKPNTLPIGLAVAGMICSAVLLVMPDSQSSSSSEENKVIGSDQKYLESPENYEWGKGIGLLILAVIYALSLRQAGFLIATSLFLSIGGLMLGERKVWILLPVSCLASFLVWYLVDEVLSIFMRPWPMIFYQ</sequence>
<reference evidence="3" key="1">
    <citation type="submission" date="2018-05" db="EMBL/GenBank/DDBJ databases">
        <authorList>
            <person name="Lanie J.A."/>
            <person name="Ng W.-L."/>
            <person name="Kazmierczak K.M."/>
            <person name="Andrzejewski T.M."/>
            <person name="Davidsen T.M."/>
            <person name="Wayne K.J."/>
            <person name="Tettelin H."/>
            <person name="Glass J.I."/>
            <person name="Rusch D."/>
            <person name="Podicherti R."/>
            <person name="Tsui H.-C.T."/>
            <person name="Winkler M.E."/>
        </authorList>
    </citation>
    <scope>NUCLEOTIDE SEQUENCE</scope>
</reference>
<feature type="transmembrane region" description="Helical" evidence="1">
    <location>
        <begin position="110"/>
        <end position="136"/>
    </location>
</feature>
<feature type="domain" description="DUF1468" evidence="2">
    <location>
        <begin position="23"/>
        <end position="173"/>
    </location>
</feature>
<dbReference type="InterPro" id="IPR009936">
    <property type="entry name" value="DUF1468"/>
</dbReference>
<dbReference type="AlphaFoldDB" id="A0A382FET6"/>
<feature type="transmembrane region" description="Helical" evidence="1">
    <location>
        <begin position="148"/>
        <end position="166"/>
    </location>
</feature>
<proteinExistence type="predicted"/>
<accession>A0A382FET6</accession>
<organism evidence="3">
    <name type="scientific">marine metagenome</name>
    <dbReference type="NCBI Taxonomy" id="408172"/>
    <lineage>
        <taxon>unclassified sequences</taxon>
        <taxon>metagenomes</taxon>
        <taxon>ecological metagenomes</taxon>
    </lineage>
</organism>
<dbReference type="PROSITE" id="PS51257">
    <property type="entry name" value="PROKAR_LIPOPROTEIN"/>
    <property type="match status" value="1"/>
</dbReference>
<evidence type="ECO:0000259" key="2">
    <source>
        <dbReference type="Pfam" id="PF07331"/>
    </source>
</evidence>
<name>A0A382FET6_9ZZZZ</name>